<evidence type="ECO:0000313" key="12">
    <source>
        <dbReference type="EMBL" id="OLS60218.1"/>
    </source>
</evidence>
<evidence type="ECO:0000256" key="1">
    <source>
        <dbReference type="ARBA" id="ARBA00004651"/>
    </source>
</evidence>
<dbReference type="EMBL" id="MKZO01000047">
    <property type="protein sequence ID" value="OLS60218.1"/>
    <property type="molecule type" value="Genomic_DNA"/>
</dbReference>
<dbReference type="RefSeq" id="WP_075805342.1">
    <property type="nucleotide sequence ID" value="NZ_MKZO01000047.1"/>
</dbReference>
<dbReference type="InterPro" id="IPR003439">
    <property type="entry name" value="ABC_transporter-like_ATP-bd"/>
</dbReference>
<evidence type="ECO:0000313" key="13">
    <source>
        <dbReference type="Proteomes" id="UP000186736"/>
    </source>
</evidence>
<dbReference type="InterPro" id="IPR027417">
    <property type="entry name" value="P-loop_NTPase"/>
</dbReference>
<evidence type="ECO:0000256" key="9">
    <source>
        <dbReference type="SAM" id="Phobius"/>
    </source>
</evidence>
<dbReference type="PANTHER" id="PTHR24221">
    <property type="entry name" value="ATP-BINDING CASSETTE SUB-FAMILY B"/>
    <property type="match status" value="1"/>
</dbReference>
<organism evidence="12 13">
    <name type="scientific">Pseudomonas putida</name>
    <name type="common">Arthrobacter siderocapsulatus</name>
    <dbReference type="NCBI Taxonomy" id="303"/>
    <lineage>
        <taxon>Bacteria</taxon>
        <taxon>Pseudomonadati</taxon>
        <taxon>Pseudomonadota</taxon>
        <taxon>Gammaproteobacteria</taxon>
        <taxon>Pseudomonadales</taxon>
        <taxon>Pseudomonadaceae</taxon>
        <taxon>Pseudomonas</taxon>
    </lineage>
</organism>
<keyword evidence="5" id="KW-0547">Nucleotide-binding</keyword>
<evidence type="ECO:0000256" key="2">
    <source>
        <dbReference type="ARBA" id="ARBA00022448"/>
    </source>
</evidence>
<dbReference type="PROSITE" id="PS50893">
    <property type="entry name" value="ABC_TRANSPORTER_2"/>
    <property type="match status" value="1"/>
</dbReference>
<dbReference type="GO" id="GO:0005524">
    <property type="term" value="F:ATP binding"/>
    <property type="evidence" value="ECO:0007669"/>
    <property type="project" value="UniProtKB-KW"/>
</dbReference>
<keyword evidence="4 9" id="KW-0812">Transmembrane</keyword>
<evidence type="ECO:0000256" key="6">
    <source>
        <dbReference type="ARBA" id="ARBA00022840"/>
    </source>
</evidence>
<evidence type="ECO:0000256" key="3">
    <source>
        <dbReference type="ARBA" id="ARBA00022475"/>
    </source>
</evidence>
<dbReference type="GO" id="GO:0034040">
    <property type="term" value="F:ATPase-coupled lipid transmembrane transporter activity"/>
    <property type="evidence" value="ECO:0007669"/>
    <property type="project" value="TreeGrafter"/>
</dbReference>
<dbReference type="GO" id="GO:0005886">
    <property type="term" value="C:plasma membrane"/>
    <property type="evidence" value="ECO:0007669"/>
    <property type="project" value="UniProtKB-SubCell"/>
</dbReference>
<evidence type="ECO:0000256" key="7">
    <source>
        <dbReference type="ARBA" id="ARBA00022989"/>
    </source>
</evidence>
<dbReference type="AlphaFoldDB" id="A0A1Q9QYK4"/>
<dbReference type="OrthoDB" id="9806127at2"/>
<dbReference type="Gene3D" id="1.20.1560.10">
    <property type="entry name" value="ABC transporter type 1, transmembrane domain"/>
    <property type="match status" value="1"/>
</dbReference>
<feature type="transmembrane region" description="Helical" evidence="9">
    <location>
        <begin position="55"/>
        <end position="80"/>
    </location>
</feature>
<gene>
    <name evidence="12" type="primary">irtA</name>
    <name evidence="12" type="ORF">PSEMO_46290</name>
</gene>
<comment type="caution">
    <text evidence="12">The sequence shown here is derived from an EMBL/GenBank/DDBJ whole genome shotgun (WGS) entry which is preliminary data.</text>
</comment>
<feature type="domain" description="ABC transmembrane type-1" evidence="11">
    <location>
        <begin position="22"/>
        <end position="303"/>
    </location>
</feature>
<sequence>MSDSSSANPIKRVLRPIRGRLIAAALLAASGSMLTLAPLAGIAEIARLALNGDPIGSLVLLSVANLFAGMASITAGEWLAHLADNRITHHLRTAIAQRLTQVPLGWFSERASSEVKRAMQDDIGTLHSLTAHFYTTLGRALGAVLISLVYLFAMDWRMALIVLLPFPAFFLFLRRAVQASAAHMDELVAGMAGIDNAVVEFVNGMPLVKAFGDRGTAQDRYRTAVQSFARTFGTFTRPLVASMARANALIAPVSVLGLVLLTGMVFVTLGWSEPLDILPFALVTPGLCAPLQLLHYITHDLNHAVGAAQRVLALLDTPVLPAPAVGQEPQGNEVRVERVSHAYVTGTPVLDDISFTLTPGTTTAIVGPSGAGKSTLARLLLRFFDPDSGRITLGGADLRQLDSRELYRRIGFVLQDVRLIHASVAENIALGLADASREQIEAAARLANLHERILQLPRGYDSVIGEDALLSGGEQQRLSIARAVLLDPPVLVLDEATAAADADNEAAIQHALSRFAEGRTLLVIAHRLDTVMHADRILVLDDGVIREQGHHTELLARQGLYARLWQQGRYQDTATC</sequence>
<feature type="transmembrane region" description="Helical" evidence="9">
    <location>
        <begin position="21"/>
        <end position="43"/>
    </location>
</feature>
<name>A0A1Q9QYK4_PSEPU</name>
<dbReference type="InterPro" id="IPR036640">
    <property type="entry name" value="ABC1_TM_sf"/>
</dbReference>
<keyword evidence="3" id="KW-1003">Cell membrane</keyword>
<dbReference type="PANTHER" id="PTHR24221:SF654">
    <property type="entry name" value="ATP-BINDING CASSETTE SUB-FAMILY B MEMBER 6"/>
    <property type="match status" value="1"/>
</dbReference>
<dbReference type="InterPro" id="IPR011527">
    <property type="entry name" value="ABC1_TM_dom"/>
</dbReference>
<evidence type="ECO:0000256" key="5">
    <source>
        <dbReference type="ARBA" id="ARBA00022741"/>
    </source>
</evidence>
<feature type="transmembrane region" description="Helical" evidence="9">
    <location>
        <begin position="158"/>
        <end position="177"/>
    </location>
</feature>
<dbReference type="Proteomes" id="UP000186736">
    <property type="component" value="Unassembled WGS sequence"/>
</dbReference>
<dbReference type="FunFam" id="3.40.50.300:FF:000221">
    <property type="entry name" value="Multidrug ABC transporter ATP-binding protein"/>
    <property type="match status" value="1"/>
</dbReference>
<keyword evidence="12" id="KW-0378">Hydrolase</keyword>
<dbReference type="Pfam" id="PF00005">
    <property type="entry name" value="ABC_tran"/>
    <property type="match status" value="1"/>
</dbReference>
<keyword evidence="2" id="KW-0813">Transport</keyword>
<protein>
    <submittedName>
        <fullName evidence="12">Iron import ATP-binding/permease protein IrtA</fullName>
        <ecNumber evidence="12">3.6.3.-</ecNumber>
    </submittedName>
</protein>
<reference evidence="12 13" key="1">
    <citation type="submission" date="2016-10" db="EMBL/GenBank/DDBJ databases">
        <title>Genome Sequence of Pseudomonas putida GM4FR.</title>
        <authorList>
            <person name="Poehlein A."/>
            <person name="Wemheuer F."/>
            <person name="Hollensteiner J."/>
            <person name="Wemheuer B."/>
        </authorList>
    </citation>
    <scope>NUCLEOTIDE SEQUENCE [LARGE SCALE GENOMIC DNA]</scope>
    <source>
        <strain evidence="12 13">GM4FR</strain>
    </source>
</reference>
<dbReference type="EC" id="3.6.3.-" evidence="12"/>
<feature type="transmembrane region" description="Helical" evidence="9">
    <location>
        <begin position="133"/>
        <end position="152"/>
    </location>
</feature>
<dbReference type="PROSITE" id="PS50929">
    <property type="entry name" value="ABC_TM1F"/>
    <property type="match status" value="1"/>
</dbReference>
<accession>A0A1Q9QYK4</accession>
<dbReference type="GO" id="GO:0016887">
    <property type="term" value="F:ATP hydrolysis activity"/>
    <property type="evidence" value="ECO:0007669"/>
    <property type="project" value="InterPro"/>
</dbReference>
<feature type="transmembrane region" description="Helical" evidence="9">
    <location>
        <begin position="249"/>
        <end position="271"/>
    </location>
</feature>
<dbReference type="PROSITE" id="PS00211">
    <property type="entry name" value="ABC_TRANSPORTER_1"/>
    <property type="match status" value="1"/>
</dbReference>
<dbReference type="InterPro" id="IPR017871">
    <property type="entry name" value="ABC_transporter-like_CS"/>
</dbReference>
<keyword evidence="6 12" id="KW-0067">ATP-binding</keyword>
<keyword evidence="7 9" id="KW-1133">Transmembrane helix</keyword>
<dbReference type="InterPro" id="IPR003593">
    <property type="entry name" value="AAA+_ATPase"/>
</dbReference>
<dbReference type="Gene3D" id="3.40.50.300">
    <property type="entry name" value="P-loop containing nucleotide triphosphate hydrolases"/>
    <property type="match status" value="1"/>
</dbReference>
<feature type="domain" description="ABC transporter" evidence="10">
    <location>
        <begin position="334"/>
        <end position="567"/>
    </location>
</feature>
<comment type="subcellular location">
    <subcellularLocation>
        <location evidence="1">Cell membrane</location>
        <topology evidence="1">Multi-pass membrane protein</topology>
    </subcellularLocation>
</comment>
<proteinExistence type="predicted"/>
<dbReference type="Pfam" id="PF00664">
    <property type="entry name" value="ABC_membrane"/>
    <property type="match status" value="1"/>
</dbReference>
<dbReference type="SMART" id="SM00382">
    <property type="entry name" value="AAA"/>
    <property type="match status" value="1"/>
</dbReference>
<dbReference type="SUPFAM" id="SSF52540">
    <property type="entry name" value="P-loop containing nucleoside triphosphate hydrolases"/>
    <property type="match status" value="1"/>
</dbReference>
<dbReference type="SUPFAM" id="SSF90123">
    <property type="entry name" value="ABC transporter transmembrane region"/>
    <property type="match status" value="1"/>
</dbReference>
<dbReference type="InterPro" id="IPR039421">
    <property type="entry name" value="Type_1_exporter"/>
</dbReference>
<keyword evidence="8 9" id="KW-0472">Membrane</keyword>
<evidence type="ECO:0000256" key="4">
    <source>
        <dbReference type="ARBA" id="ARBA00022692"/>
    </source>
</evidence>
<evidence type="ECO:0000256" key="8">
    <source>
        <dbReference type="ARBA" id="ARBA00023136"/>
    </source>
</evidence>
<dbReference type="GO" id="GO:0140359">
    <property type="term" value="F:ABC-type transporter activity"/>
    <property type="evidence" value="ECO:0007669"/>
    <property type="project" value="InterPro"/>
</dbReference>
<evidence type="ECO:0000259" key="11">
    <source>
        <dbReference type="PROSITE" id="PS50929"/>
    </source>
</evidence>
<evidence type="ECO:0000259" key="10">
    <source>
        <dbReference type="PROSITE" id="PS50893"/>
    </source>
</evidence>